<dbReference type="SUPFAM" id="SSF110087">
    <property type="entry name" value="DR1885-like metal-binding protein"/>
    <property type="match status" value="1"/>
</dbReference>
<dbReference type="AlphaFoldDB" id="A0AAU6Q3S6"/>
<name>A0AAU6Q3S6_9DEIO</name>
<dbReference type="InterPro" id="IPR036182">
    <property type="entry name" value="PCuAC_sf"/>
</dbReference>
<evidence type="ECO:0000256" key="1">
    <source>
        <dbReference type="SAM" id="MobiDB-lite"/>
    </source>
</evidence>
<sequence>MTLSPKFPVILAACAGLLLCGVLAQTATRTGPADHAAHSPPAPASHSAHSAAPTTPAKTTSAGQLPLTVQGATVAAVPPSIKDTSAFMTLTNSSAQAVKLVGVSSPLAAHGMLMKTVKRNGMLGMVMTPMLVVPARGKLTLRNDGDHLMLMGLKRPLKVGESVKLTLKAADGRTLTVNATVRKP</sequence>
<keyword evidence="2" id="KW-0732">Signal</keyword>
<feature type="region of interest" description="Disordered" evidence="1">
    <location>
        <begin position="31"/>
        <end position="62"/>
    </location>
</feature>
<feature type="chain" id="PRO_5043873465" evidence="2">
    <location>
        <begin position="25"/>
        <end position="184"/>
    </location>
</feature>
<dbReference type="RefSeq" id="WP_339096511.1">
    <property type="nucleotide sequence ID" value="NZ_CP149782.1"/>
</dbReference>
<dbReference type="InterPro" id="IPR058248">
    <property type="entry name" value="Lxx211020-like"/>
</dbReference>
<feature type="signal peptide" evidence="2">
    <location>
        <begin position="1"/>
        <end position="24"/>
    </location>
</feature>
<proteinExistence type="predicted"/>
<gene>
    <name evidence="3" type="ORF">WDJ50_04020</name>
</gene>
<dbReference type="EMBL" id="CP149782">
    <property type="protein sequence ID" value="WYF45300.1"/>
    <property type="molecule type" value="Genomic_DNA"/>
</dbReference>
<dbReference type="PANTHER" id="PTHR36302">
    <property type="entry name" value="BLR7088 PROTEIN"/>
    <property type="match status" value="1"/>
</dbReference>
<protein>
    <submittedName>
        <fullName evidence="3">Copper chaperone PCu(A)C</fullName>
    </submittedName>
</protein>
<dbReference type="Pfam" id="PF04314">
    <property type="entry name" value="PCuAC"/>
    <property type="match status" value="1"/>
</dbReference>
<evidence type="ECO:0000256" key="2">
    <source>
        <dbReference type="SAM" id="SignalP"/>
    </source>
</evidence>
<reference evidence="3" key="1">
    <citation type="submission" date="2024-03" db="EMBL/GenBank/DDBJ databases">
        <title>Deinococcus weizhi sp. nov., isolated from human skin.</title>
        <authorList>
            <person name="Wei Z."/>
            <person name="Tian F."/>
            <person name="Yang C."/>
            <person name="Xin L.T."/>
            <person name="Wen Z.J."/>
            <person name="Lan K.C."/>
            <person name="Yu L."/>
            <person name="Zhe W."/>
            <person name="Dan F.D."/>
            <person name="Jun W."/>
            <person name="Rui Z."/>
            <person name="Yong X.J."/>
            <person name="Ting Y."/>
            <person name="Wei X."/>
            <person name="Xu Z.G."/>
            <person name="Xin Z."/>
            <person name="Dong F.G."/>
            <person name="Ni X.M."/>
            <person name="Zheng M.G."/>
            <person name="Chun Y."/>
            <person name="Qian W.X."/>
        </authorList>
    </citation>
    <scope>NUCLEOTIDE SEQUENCE</scope>
    <source>
        <strain evidence="3">VB142</strain>
    </source>
</reference>
<evidence type="ECO:0000313" key="3">
    <source>
        <dbReference type="EMBL" id="WYF45300.1"/>
    </source>
</evidence>
<accession>A0AAU6Q3S6</accession>
<dbReference type="InterPro" id="IPR007410">
    <property type="entry name" value="LpqE-like"/>
</dbReference>
<organism evidence="3">
    <name type="scientific">Deinococcus sp. VB142</name>
    <dbReference type="NCBI Taxonomy" id="3112952"/>
    <lineage>
        <taxon>Bacteria</taxon>
        <taxon>Thermotogati</taxon>
        <taxon>Deinococcota</taxon>
        <taxon>Deinococci</taxon>
        <taxon>Deinococcales</taxon>
        <taxon>Deinococcaceae</taxon>
        <taxon>Deinococcus</taxon>
    </lineage>
</organism>
<dbReference type="PANTHER" id="PTHR36302:SF1">
    <property type="entry name" value="COPPER CHAPERONE PCU(A)C"/>
    <property type="match status" value="1"/>
</dbReference>
<dbReference type="Gene3D" id="2.60.40.1890">
    <property type="entry name" value="PCu(A)C copper chaperone"/>
    <property type="match status" value="1"/>
</dbReference>
<feature type="compositionally biased region" description="Low complexity" evidence="1">
    <location>
        <begin position="44"/>
        <end position="62"/>
    </location>
</feature>